<dbReference type="EMBL" id="LGTK01000007">
    <property type="protein sequence ID" value="KPH77450.1"/>
    <property type="molecule type" value="Genomic_DNA"/>
</dbReference>
<organism evidence="4 5">
    <name type="scientific">Oceanobacillus caeni</name>
    <dbReference type="NCBI Taxonomy" id="405946"/>
    <lineage>
        <taxon>Bacteria</taxon>
        <taxon>Bacillati</taxon>
        <taxon>Bacillota</taxon>
        <taxon>Bacilli</taxon>
        <taxon>Bacillales</taxon>
        <taxon>Bacillaceae</taxon>
        <taxon>Oceanobacillus</taxon>
    </lineage>
</organism>
<name>A0ABR5MM12_9BACI</name>
<gene>
    <name evidence="4" type="ORF">AFL42_03520</name>
</gene>
<accession>A0ABR5MM12</accession>
<dbReference type="SUPFAM" id="SSF53927">
    <property type="entry name" value="Cytidine deaminase-like"/>
    <property type="match status" value="1"/>
</dbReference>
<evidence type="ECO:0000256" key="1">
    <source>
        <dbReference type="ARBA" id="ARBA00022723"/>
    </source>
</evidence>
<proteinExistence type="predicted"/>
<dbReference type="PANTHER" id="PTHR11079:SF161">
    <property type="entry name" value="CMP_DCMP-TYPE DEAMINASE DOMAIN-CONTAINING PROTEIN"/>
    <property type="match status" value="1"/>
</dbReference>
<comment type="caution">
    <text evidence="4">The sequence shown here is derived from an EMBL/GenBank/DDBJ whole genome shotgun (WGS) entry which is preliminary data.</text>
</comment>
<dbReference type="PANTHER" id="PTHR11079">
    <property type="entry name" value="CYTOSINE DEAMINASE FAMILY MEMBER"/>
    <property type="match status" value="1"/>
</dbReference>
<dbReference type="InterPro" id="IPR016192">
    <property type="entry name" value="APOBEC/CMP_deaminase_Zn-bd"/>
</dbReference>
<feature type="domain" description="CMP/dCMP-type deaminase" evidence="3">
    <location>
        <begin position="1"/>
        <end position="112"/>
    </location>
</feature>
<sequence length="150" mass="16948">MDKFMNRAVELALQNVEEGGQPFGAVLVKNEKVIAEGVNELHKRHDVSGHAELLAIRRAQEKYQVNDLSGFTMYASGEPCSMCLTAMYFAGIEKIYYCQSVDDAMAVGLGKSSFIYNELKKPKENREIKMIQVPLKEAQENPMKNWKAKQ</sequence>
<keyword evidence="2" id="KW-0862">Zinc</keyword>
<keyword evidence="5" id="KW-1185">Reference proteome</keyword>
<reference evidence="4 5" key="1">
    <citation type="submission" date="2015-07" db="EMBL/GenBank/DDBJ databases">
        <title>High-quality draft genome sequence of Oceanobacillus caeni HM6, a bacillus isolated from a human feces.</title>
        <authorList>
            <person name="Kumar J."/>
            <person name="Verma M.K."/>
            <person name="Pandey R."/>
            <person name="Bhambi M."/>
            <person name="Chauhan N."/>
        </authorList>
    </citation>
    <scope>NUCLEOTIDE SEQUENCE [LARGE SCALE GENOMIC DNA]</scope>
    <source>
        <strain evidence="4 5">HM6</strain>
    </source>
</reference>
<evidence type="ECO:0000313" key="5">
    <source>
        <dbReference type="Proteomes" id="UP000037854"/>
    </source>
</evidence>
<evidence type="ECO:0000259" key="3">
    <source>
        <dbReference type="PROSITE" id="PS51747"/>
    </source>
</evidence>
<evidence type="ECO:0000256" key="2">
    <source>
        <dbReference type="ARBA" id="ARBA00022833"/>
    </source>
</evidence>
<evidence type="ECO:0000313" key="4">
    <source>
        <dbReference type="EMBL" id="KPH77450.1"/>
    </source>
</evidence>
<dbReference type="PROSITE" id="PS51747">
    <property type="entry name" value="CYT_DCMP_DEAMINASES_2"/>
    <property type="match status" value="1"/>
</dbReference>
<keyword evidence="1" id="KW-0479">Metal-binding</keyword>
<dbReference type="CDD" id="cd01285">
    <property type="entry name" value="nucleoside_deaminase"/>
    <property type="match status" value="1"/>
</dbReference>
<dbReference type="RefSeq" id="WP_047184241.1">
    <property type="nucleotide sequence ID" value="NZ_JAHHXM010000010.1"/>
</dbReference>
<dbReference type="PROSITE" id="PS00903">
    <property type="entry name" value="CYT_DCMP_DEAMINASES_1"/>
    <property type="match status" value="1"/>
</dbReference>
<dbReference type="InterPro" id="IPR002125">
    <property type="entry name" value="CMP_dCMP_dom"/>
</dbReference>
<dbReference type="Pfam" id="PF00383">
    <property type="entry name" value="dCMP_cyt_deam_1"/>
    <property type="match status" value="1"/>
</dbReference>
<dbReference type="Gene3D" id="3.40.140.10">
    <property type="entry name" value="Cytidine Deaminase, domain 2"/>
    <property type="match status" value="1"/>
</dbReference>
<dbReference type="Proteomes" id="UP000037854">
    <property type="component" value="Unassembled WGS sequence"/>
</dbReference>
<dbReference type="InterPro" id="IPR016193">
    <property type="entry name" value="Cytidine_deaminase-like"/>
</dbReference>
<protein>
    <submittedName>
        <fullName evidence="4">Guanine deaminase</fullName>
    </submittedName>
</protein>